<dbReference type="EMBL" id="NEDP02005574">
    <property type="protein sequence ID" value="OWF38058.1"/>
    <property type="molecule type" value="Genomic_DNA"/>
</dbReference>
<feature type="compositionally biased region" description="Acidic residues" evidence="5">
    <location>
        <begin position="552"/>
        <end position="561"/>
    </location>
</feature>
<dbReference type="STRING" id="6573.A0A210PNL8"/>
<sequence length="655" mass="76052">MPERETEVFSNPLPPTDFQIDDEDDEGHALTNDDFRKMLMTPRAPPSGSIPHSSSSSSSSSRLPKIPLPTRPEEDDDDPATKRRKKKSYYAKLKRLEEERQKELEEKYRDRARERRDGFNRDYAETEIISTTADYRAVAPDAKAGENYAERRKQLIQESKYLGGDMEHTHLVKGLDFALLEKVRAEIHSKEREDEEVMEMIVSQPPSSQAAAPAQTDAPAQAQAPASVPAALVPPVPKKEDKEDPENQIQFKTKMGRNVYRILFKNKLPERNELFLPRRMAYVVDLEDEYADLDVPTTTIRSKADCPSLEATTTLTTNDIVINKLTQILSYLRQGRRESKKLKKKEKGKLKEEDKPKEKLPGADDNIYADAGDYLPSVSKSKDRKDRRDRGREDERETRRDREYRDRDRDRERNRDRDQGRDQGRDRDRDRRDRGDRGDRGDRERERDRGRDRERESHRDRDHNAHRGEKDERKKKSYFEKPSEEDEEKVMPVTATEMVKTINDRFKSYAEIEEEKASADAKNAESWMKKLKAKVGVDSYAECYPGMEEAADAFGDSDDEVDYSKMDQGNKKGPIGRWDFDTQEEYSDYMANKEALPKAAFQYGVKMADGRKTRRAGPKDEKAQLDRQWQKIQNILQKRKTGEAGHDVEHKKKKH</sequence>
<accession>A0A210PNL8</accession>
<keyword evidence="3" id="KW-0677">Repeat</keyword>
<feature type="domain" description="Protein RED C-terminal" evidence="6">
    <location>
        <begin position="540"/>
        <end position="648"/>
    </location>
</feature>
<feature type="compositionally biased region" description="Basic and acidic residues" evidence="5">
    <location>
        <begin position="349"/>
        <end position="362"/>
    </location>
</feature>
<feature type="compositionally biased region" description="Basic and acidic residues" evidence="5">
    <location>
        <begin position="640"/>
        <end position="655"/>
    </location>
</feature>
<keyword evidence="9" id="KW-1185">Reference proteome</keyword>
<evidence type="ECO:0000256" key="5">
    <source>
        <dbReference type="SAM" id="MobiDB-lite"/>
    </source>
</evidence>
<organism evidence="8 9">
    <name type="scientific">Mizuhopecten yessoensis</name>
    <name type="common">Japanese scallop</name>
    <name type="synonym">Patinopecten yessoensis</name>
    <dbReference type="NCBI Taxonomy" id="6573"/>
    <lineage>
        <taxon>Eukaryota</taxon>
        <taxon>Metazoa</taxon>
        <taxon>Spiralia</taxon>
        <taxon>Lophotrochozoa</taxon>
        <taxon>Mollusca</taxon>
        <taxon>Bivalvia</taxon>
        <taxon>Autobranchia</taxon>
        <taxon>Pteriomorphia</taxon>
        <taxon>Pectinida</taxon>
        <taxon>Pectinoidea</taxon>
        <taxon>Pectinidae</taxon>
        <taxon>Mizuhopecten</taxon>
    </lineage>
</organism>
<dbReference type="Pfam" id="PF07808">
    <property type="entry name" value="RED_N"/>
    <property type="match status" value="1"/>
</dbReference>
<dbReference type="InterPro" id="IPR012916">
    <property type="entry name" value="RED_N"/>
</dbReference>
<dbReference type="InterPro" id="IPR012492">
    <property type="entry name" value="RED_C"/>
</dbReference>
<feature type="region of interest" description="Disordered" evidence="5">
    <location>
        <begin position="552"/>
        <end position="578"/>
    </location>
</feature>
<evidence type="ECO:0000256" key="1">
    <source>
        <dbReference type="ARBA" id="ARBA00004123"/>
    </source>
</evidence>
<feature type="region of interest" description="Disordered" evidence="5">
    <location>
        <begin position="636"/>
        <end position="655"/>
    </location>
</feature>
<feature type="domain" description="RED-like N-terminal" evidence="7">
    <location>
        <begin position="85"/>
        <end position="346"/>
    </location>
</feature>
<feature type="region of interest" description="Disordered" evidence="5">
    <location>
        <begin position="337"/>
        <end position="492"/>
    </location>
</feature>
<name>A0A210PNL8_MIZYE</name>
<evidence type="ECO:0000259" key="6">
    <source>
        <dbReference type="Pfam" id="PF07807"/>
    </source>
</evidence>
<evidence type="ECO:0000256" key="4">
    <source>
        <dbReference type="ARBA" id="ARBA00023242"/>
    </source>
</evidence>
<dbReference type="Pfam" id="PF07807">
    <property type="entry name" value="RED_C"/>
    <property type="match status" value="1"/>
</dbReference>
<dbReference type="AlphaFoldDB" id="A0A210PNL8"/>
<comment type="subcellular location">
    <subcellularLocation>
        <location evidence="1">Nucleus</location>
    </subcellularLocation>
</comment>
<comment type="similarity">
    <text evidence="2">Belongs to the RED family.</text>
</comment>
<proteinExistence type="inferred from homology"/>
<evidence type="ECO:0000313" key="9">
    <source>
        <dbReference type="Proteomes" id="UP000242188"/>
    </source>
</evidence>
<evidence type="ECO:0000313" key="8">
    <source>
        <dbReference type="EMBL" id="OWF38058.1"/>
    </source>
</evidence>
<evidence type="ECO:0000256" key="2">
    <source>
        <dbReference type="ARBA" id="ARBA00006660"/>
    </source>
</evidence>
<feature type="region of interest" description="Disordered" evidence="5">
    <location>
        <begin position="1"/>
        <end position="93"/>
    </location>
</feature>
<keyword evidence="4" id="KW-0539">Nucleus</keyword>
<feature type="compositionally biased region" description="Basic residues" evidence="5">
    <location>
        <begin position="82"/>
        <end position="93"/>
    </location>
</feature>
<dbReference type="GO" id="GO:0005634">
    <property type="term" value="C:nucleus"/>
    <property type="evidence" value="ECO:0007669"/>
    <property type="project" value="UniProtKB-SubCell"/>
</dbReference>
<feature type="region of interest" description="Disordered" evidence="5">
    <location>
        <begin position="203"/>
        <end position="227"/>
    </location>
</feature>
<evidence type="ECO:0000259" key="7">
    <source>
        <dbReference type="Pfam" id="PF07808"/>
    </source>
</evidence>
<dbReference type="OrthoDB" id="3366823at2759"/>
<gene>
    <name evidence="8" type="ORF">KP79_PYT12813</name>
</gene>
<comment type="caution">
    <text evidence="8">The sequence shown here is derived from an EMBL/GenBank/DDBJ whole genome shotgun (WGS) entry which is preliminary data.</text>
</comment>
<dbReference type="PANTHER" id="PTHR12765">
    <property type="entry name" value="RED PROTEIN IK FACTOR CYTOKINE IK"/>
    <property type="match status" value="1"/>
</dbReference>
<feature type="compositionally biased region" description="Low complexity" evidence="5">
    <location>
        <begin position="46"/>
        <end position="61"/>
    </location>
</feature>
<dbReference type="Proteomes" id="UP000242188">
    <property type="component" value="Unassembled WGS sequence"/>
</dbReference>
<evidence type="ECO:0000256" key="3">
    <source>
        <dbReference type="ARBA" id="ARBA00022737"/>
    </source>
</evidence>
<feature type="compositionally biased region" description="Basic residues" evidence="5">
    <location>
        <begin position="338"/>
        <end position="348"/>
    </location>
</feature>
<dbReference type="InterPro" id="IPR039896">
    <property type="entry name" value="Red-like"/>
</dbReference>
<reference evidence="8 9" key="1">
    <citation type="journal article" date="2017" name="Nat. Ecol. Evol.">
        <title>Scallop genome provides insights into evolution of bilaterian karyotype and development.</title>
        <authorList>
            <person name="Wang S."/>
            <person name="Zhang J."/>
            <person name="Jiao W."/>
            <person name="Li J."/>
            <person name="Xun X."/>
            <person name="Sun Y."/>
            <person name="Guo X."/>
            <person name="Huan P."/>
            <person name="Dong B."/>
            <person name="Zhang L."/>
            <person name="Hu X."/>
            <person name="Sun X."/>
            <person name="Wang J."/>
            <person name="Zhao C."/>
            <person name="Wang Y."/>
            <person name="Wang D."/>
            <person name="Huang X."/>
            <person name="Wang R."/>
            <person name="Lv J."/>
            <person name="Li Y."/>
            <person name="Zhang Z."/>
            <person name="Liu B."/>
            <person name="Lu W."/>
            <person name="Hui Y."/>
            <person name="Liang J."/>
            <person name="Zhou Z."/>
            <person name="Hou R."/>
            <person name="Li X."/>
            <person name="Liu Y."/>
            <person name="Li H."/>
            <person name="Ning X."/>
            <person name="Lin Y."/>
            <person name="Zhao L."/>
            <person name="Xing Q."/>
            <person name="Dou J."/>
            <person name="Li Y."/>
            <person name="Mao J."/>
            <person name="Guo H."/>
            <person name="Dou H."/>
            <person name="Li T."/>
            <person name="Mu C."/>
            <person name="Jiang W."/>
            <person name="Fu Q."/>
            <person name="Fu X."/>
            <person name="Miao Y."/>
            <person name="Liu J."/>
            <person name="Yu Q."/>
            <person name="Li R."/>
            <person name="Liao H."/>
            <person name="Li X."/>
            <person name="Kong Y."/>
            <person name="Jiang Z."/>
            <person name="Chourrout D."/>
            <person name="Li R."/>
            <person name="Bao Z."/>
        </authorList>
    </citation>
    <scope>NUCLEOTIDE SEQUENCE [LARGE SCALE GENOMIC DNA]</scope>
    <source>
        <strain evidence="8 9">PY_sf001</strain>
    </source>
</reference>
<feature type="compositionally biased region" description="Basic and acidic residues" evidence="5">
    <location>
        <begin position="27"/>
        <end position="37"/>
    </location>
</feature>
<feature type="compositionally biased region" description="Basic and acidic residues" evidence="5">
    <location>
        <begin position="380"/>
        <end position="482"/>
    </location>
</feature>
<protein>
    <submittedName>
        <fullName evidence="8">Protein Red</fullName>
    </submittedName>
</protein>